<keyword evidence="1" id="KW-0472">Membrane</keyword>
<dbReference type="EMBL" id="MFFU01000052">
    <property type="protein sequence ID" value="OGF15821.1"/>
    <property type="molecule type" value="Genomic_DNA"/>
</dbReference>
<feature type="transmembrane region" description="Helical" evidence="1">
    <location>
        <begin position="31"/>
        <end position="49"/>
    </location>
</feature>
<dbReference type="AlphaFoldDB" id="A0A1F5RP64"/>
<reference evidence="2 3" key="1">
    <citation type="journal article" date="2016" name="Nat. Commun.">
        <title>Thousands of microbial genomes shed light on interconnected biogeochemical processes in an aquifer system.</title>
        <authorList>
            <person name="Anantharaman K."/>
            <person name="Brown C.T."/>
            <person name="Hug L.A."/>
            <person name="Sharon I."/>
            <person name="Castelle C.J."/>
            <person name="Probst A.J."/>
            <person name="Thomas B.C."/>
            <person name="Singh A."/>
            <person name="Wilkins M.J."/>
            <person name="Karaoz U."/>
            <person name="Brodie E.L."/>
            <person name="Williams K.H."/>
            <person name="Hubbard S.S."/>
            <person name="Banfield J.F."/>
        </authorList>
    </citation>
    <scope>NUCLEOTIDE SEQUENCE [LARGE SCALE GENOMIC DNA]</scope>
</reference>
<accession>A0A1F5RP64</accession>
<organism evidence="2 3">
    <name type="scientific">Candidatus Falkowbacteria bacterium RIFCSPHIGHO2_02_FULL_45_15</name>
    <dbReference type="NCBI Taxonomy" id="1797987"/>
    <lineage>
        <taxon>Bacteria</taxon>
        <taxon>Candidatus Falkowiibacteriota</taxon>
    </lineage>
</organism>
<keyword evidence="1" id="KW-1133">Transmembrane helix</keyword>
<feature type="transmembrane region" description="Helical" evidence="1">
    <location>
        <begin position="5"/>
        <end position="25"/>
    </location>
</feature>
<sequence>MEINVFLTFIGILVWPELTLCIILWSLGHPILGILALLLASTTSVKTIIREKIIDHQTGRVVSEKEREA</sequence>
<name>A0A1F5RP64_9BACT</name>
<keyword evidence="1" id="KW-0812">Transmembrane</keyword>
<evidence type="ECO:0000313" key="3">
    <source>
        <dbReference type="Proteomes" id="UP000177691"/>
    </source>
</evidence>
<proteinExistence type="predicted"/>
<evidence type="ECO:0000256" key="1">
    <source>
        <dbReference type="SAM" id="Phobius"/>
    </source>
</evidence>
<protein>
    <submittedName>
        <fullName evidence="2">Uncharacterized protein</fullName>
    </submittedName>
</protein>
<dbReference type="Proteomes" id="UP000177691">
    <property type="component" value="Unassembled WGS sequence"/>
</dbReference>
<comment type="caution">
    <text evidence="2">The sequence shown here is derived from an EMBL/GenBank/DDBJ whole genome shotgun (WGS) entry which is preliminary data.</text>
</comment>
<gene>
    <name evidence="2" type="ORF">A3D54_01215</name>
</gene>
<evidence type="ECO:0000313" key="2">
    <source>
        <dbReference type="EMBL" id="OGF15821.1"/>
    </source>
</evidence>